<dbReference type="GO" id="GO:0006355">
    <property type="term" value="P:regulation of DNA-templated transcription"/>
    <property type="evidence" value="ECO:0007669"/>
    <property type="project" value="InterPro"/>
</dbReference>
<dbReference type="PANTHER" id="PTHR44688">
    <property type="entry name" value="DNA-BINDING TRANSCRIPTIONAL ACTIVATOR DEVR_DOSR"/>
    <property type="match status" value="1"/>
</dbReference>
<evidence type="ECO:0000259" key="4">
    <source>
        <dbReference type="PROSITE" id="PS50043"/>
    </source>
</evidence>
<evidence type="ECO:0000256" key="3">
    <source>
        <dbReference type="ARBA" id="ARBA00023163"/>
    </source>
</evidence>
<reference evidence="5" key="2">
    <citation type="submission" date="2020-09" db="EMBL/GenBank/DDBJ databases">
        <authorList>
            <person name="Sun Q."/>
            <person name="Zhou Y."/>
        </authorList>
    </citation>
    <scope>NUCLEOTIDE SEQUENCE</scope>
    <source>
        <strain evidence="5">CGMCC 1.15367</strain>
    </source>
</reference>
<evidence type="ECO:0000256" key="1">
    <source>
        <dbReference type="ARBA" id="ARBA00023015"/>
    </source>
</evidence>
<dbReference type="RefSeq" id="WP_188910646.1">
    <property type="nucleotide sequence ID" value="NZ_BMIQ01000005.1"/>
</dbReference>
<keyword evidence="6" id="KW-1185">Reference proteome</keyword>
<dbReference type="PRINTS" id="PR00038">
    <property type="entry name" value="HTHLUXR"/>
</dbReference>
<reference evidence="5" key="1">
    <citation type="journal article" date="2014" name="Int. J. Syst. Evol. Microbiol.">
        <title>Complete genome sequence of Corynebacterium casei LMG S-19264T (=DSM 44701T), isolated from a smear-ripened cheese.</title>
        <authorList>
            <consortium name="US DOE Joint Genome Institute (JGI-PGF)"/>
            <person name="Walter F."/>
            <person name="Albersmeier A."/>
            <person name="Kalinowski J."/>
            <person name="Ruckert C."/>
        </authorList>
    </citation>
    <scope>NUCLEOTIDE SEQUENCE</scope>
    <source>
        <strain evidence="5">CGMCC 1.15367</strain>
    </source>
</reference>
<gene>
    <name evidence="5" type="ORF">GCM10011390_34340</name>
</gene>
<evidence type="ECO:0000256" key="2">
    <source>
        <dbReference type="ARBA" id="ARBA00023125"/>
    </source>
</evidence>
<dbReference type="SMART" id="SM00421">
    <property type="entry name" value="HTH_LUXR"/>
    <property type="match status" value="1"/>
</dbReference>
<dbReference type="PROSITE" id="PS50043">
    <property type="entry name" value="HTH_LUXR_2"/>
    <property type="match status" value="1"/>
</dbReference>
<feature type="domain" description="HTH luxR-type" evidence="4">
    <location>
        <begin position="5"/>
        <end position="70"/>
    </location>
</feature>
<dbReference type="Proteomes" id="UP000644699">
    <property type="component" value="Unassembled WGS sequence"/>
</dbReference>
<dbReference type="PANTHER" id="PTHR44688:SF16">
    <property type="entry name" value="DNA-BINDING TRANSCRIPTIONAL ACTIVATOR DEVR_DOSR"/>
    <property type="match status" value="1"/>
</dbReference>
<dbReference type="CDD" id="cd06170">
    <property type="entry name" value="LuxR_C_like"/>
    <property type="match status" value="1"/>
</dbReference>
<dbReference type="InterPro" id="IPR000792">
    <property type="entry name" value="Tscrpt_reg_LuxR_C"/>
</dbReference>
<dbReference type="AlphaFoldDB" id="A0A917E7Q4"/>
<proteinExistence type="predicted"/>
<keyword evidence="3" id="KW-0804">Transcription</keyword>
<keyword evidence="1" id="KW-0805">Transcription regulation</keyword>
<dbReference type="Gene3D" id="1.10.10.10">
    <property type="entry name" value="Winged helix-like DNA-binding domain superfamily/Winged helix DNA-binding domain"/>
    <property type="match status" value="1"/>
</dbReference>
<dbReference type="GO" id="GO:0003677">
    <property type="term" value="F:DNA binding"/>
    <property type="evidence" value="ECO:0007669"/>
    <property type="project" value="UniProtKB-KW"/>
</dbReference>
<dbReference type="Pfam" id="PF00196">
    <property type="entry name" value="GerE"/>
    <property type="match status" value="1"/>
</dbReference>
<keyword evidence="2" id="KW-0238">DNA-binding</keyword>
<dbReference type="EMBL" id="BMIQ01000005">
    <property type="protein sequence ID" value="GGE12313.1"/>
    <property type="molecule type" value="Genomic_DNA"/>
</dbReference>
<dbReference type="SUPFAM" id="SSF46894">
    <property type="entry name" value="C-terminal effector domain of the bipartite response regulators"/>
    <property type="match status" value="1"/>
</dbReference>
<organism evidence="5 6">
    <name type="scientific">Aureimonas endophytica</name>
    <dbReference type="NCBI Taxonomy" id="2027858"/>
    <lineage>
        <taxon>Bacteria</taxon>
        <taxon>Pseudomonadati</taxon>
        <taxon>Pseudomonadota</taxon>
        <taxon>Alphaproteobacteria</taxon>
        <taxon>Hyphomicrobiales</taxon>
        <taxon>Aurantimonadaceae</taxon>
        <taxon>Aureimonas</taxon>
    </lineage>
</organism>
<name>A0A917E7Q4_9HYPH</name>
<comment type="caution">
    <text evidence="5">The sequence shown here is derived from an EMBL/GenBank/DDBJ whole genome shotgun (WGS) entry which is preliminary data.</text>
</comment>
<evidence type="ECO:0000313" key="6">
    <source>
        <dbReference type="Proteomes" id="UP000644699"/>
    </source>
</evidence>
<sequence length="79" mass="8380">MDEAQGGGRRKLSAQELACLKLLVMGRTNKEMARDLGLSPATVASYLQSVYQKLGSQNRTHAIALAIRAGIIDPDAPAA</sequence>
<evidence type="ECO:0000313" key="5">
    <source>
        <dbReference type="EMBL" id="GGE12313.1"/>
    </source>
</evidence>
<accession>A0A917E7Q4</accession>
<protein>
    <recommendedName>
        <fullName evidence="4">HTH luxR-type domain-containing protein</fullName>
    </recommendedName>
</protein>
<dbReference type="InterPro" id="IPR016032">
    <property type="entry name" value="Sig_transdc_resp-reg_C-effctor"/>
</dbReference>
<dbReference type="InterPro" id="IPR036388">
    <property type="entry name" value="WH-like_DNA-bd_sf"/>
</dbReference>